<dbReference type="InterPro" id="IPR007219">
    <property type="entry name" value="XnlR_reg_dom"/>
</dbReference>
<dbReference type="OrthoDB" id="6133115at2759"/>
<evidence type="ECO:0000259" key="3">
    <source>
        <dbReference type="Pfam" id="PF04082"/>
    </source>
</evidence>
<gene>
    <name evidence="4" type="ORF">LIPSTDRAFT_192139</name>
</gene>
<proteinExistence type="predicted"/>
<dbReference type="Proteomes" id="UP000094385">
    <property type="component" value="Unassembled WGS sequence"/>
</dbReference>
<dbReference type="GO" id="GO:0008270">
    <property type="term" value="F:zinc ion binding"/>
    <property type="evidence" value="ECO:0007669"/>
    <property type="project" value="InterPro"/>
</dbReference>
<dbReference type="InterPro" id="IPR053181">
    <property type="entry name" value="EcdB-like_regulator"/>
</dbReference>
<dbReference type="GO" id="GO:0003677">
    <property type="term" value="F:DNA binding"/>
    <property type="evidence" value="ECO:0007669"/>
    <property type="project" value="InterPro"/>
</dbReference>
<feature type="transmembrane region" description="Helical" evidence="2">
    <location>
        <begin position="6"/>
        <end position="22"/>
    </location>
</feature>
<keyword evidence="2" id="KW-1133">Transmembrane helix</keyword>
<keyword evidence="2" id="KW-0812">Transmembrane</keyword>
<dbReference type="GO" id="GO:0006351">
    <property type="term" value="P:DNA-templated transcription"/>
    <property type="evidence" value="ECO:0007669"/>
    <property type="project" value="InterPro"/>
</dbReference>
<keyword evidence="2" id="KW-0472">Membrane</keyword>
<dbReference type="PANTHER" id="PTHR47785">
    <property type="entry name" value="ZN(II)2CYS6 TRANSCRIPTION FACTOR (EUROFUNG)-RELATED-RELATED"/>
    <property type="match status" value="1"/>
</dbReference>
<dbReference type="Pfam" id="PF04082">
    <property type="entry name" value="Fungal_trans"/>
    <property type="match status" value="1"/>
</dbReference>
<keyword evidence="5" id="KW-1185">Reference proteome</keyword>
<evidence type="ECO:0000313" key="4">
    <source>
        <dbReference type="EMBL" id="ODQ69629.1"/>
    </source>
</evidence>
<dbReference type="CDD" id="cd12148">
    <property type="entry name" value="fungal_TF_MHR"/>
    <property type="match status" value="1"/>
</dbReference>
<reference evidence="4 5" key="1">
    <citation type="journal article" date="2016" name="Proc. Natl. Acad. Sci. U.S.A.">
        <title>Comparative genomics of biotechnologically important yeasts.</title>
        <authorList>
            <person name="Riley R."/>
            <person name="Haridas S."/>
            <person name="Wolfe K.H."/>
            <person name="Lopes M.R."/>
            <person name="Hittinger C.T."/>
            <person name="Goeker M."/>
            <person name="Salamov A.A."/>
            <person name="Wisecaver J.H."/>
            <person name="Long T.M."/>
            <person name="Calvey C.H."/>
            <person name="Aerts A.L."/>
            <person name="Barry K.W."/>
            <person name="Choi C."/>
            <person name="Clum A."/>
            <person name="Coughlan A.Y."/>
            <person name="Deshpande S."/>
            <person name="Douglass A.P."/>
            <person name="Hanson S.J."/>
            <person name="Klenk H.-P."/>
            <person name="LaButti K.M."/>
            <person name="Lapidus A."/>
            <person name="Lindquist E.A."/>
            <person name="Lipzen A.M."/>
            <person name="Meier-Kolthoff J.P."/>
            <person name="Ohm R.A."/>
            <person name="Otillar R.P."/>
            <person name="Pangilinan J.L."/>
            <person name="Peng Y."/>
            <person name="Rokas A."/>
            <person name="Rosa C.A."/>
            <person name="Scheuner C."/>
            <person name="Sibirny A.A."/>
            <person name="Slot J.C."/>
            <person name="Stielow J.B."/>
            <person name="Sun H."/>
            <person name="Kurtzman C.P."/>
            <person name="Blackwell M."/>
            <person name="Grigoriev I.V."/>
            <person name="Jeffries T.W."/>
        </authorList>
    </citation>
    <scope>NUCLEOTIDE SEQUENCE [LARGE SCALE GENOMIC DNA]</scope>
    <source>
        <strain evidence="4 5">NRRL Y-11557</strain>
    </source>
</reference>
<dbReference type="EMBL" id="KV454303">
    <property type="protein sequence ID" value="ODQ69629.1"/>
    <property type="molecule type" value="Genomic_DNA"/>
</dbReference>
<evidence type="ECO:0000256" key="2">
    <source>
        <dbReference type="SAM" id="Phobius"/>
    </source>
</evidence>
<dbReference type="PANTHER" id="PTHR47785:SF1">
    <property type="entry name" value="TRANSCRIPTION FACTOR, PUTATIVE (AFU_ORTHOLOGUE AFUA_5G14530)-RELATED"/>
    <property type="match status" value="1"/>
</dbReference>
<name>A0A1E3PW24_LIPST</name>
<evidence type="ECO:0000256" key="1">
    <source>
        <dbReference type="ARBA" id="ARBA00023242"/>
    </source>
</evidence>
<protein>
    <recommendedName>
        <fullName evidence="3">Xylanolytic transcriptional activator regulatory domain-containing protein</fullName>
    </recommendedName>
</protein>
<dbReference type="AlphaFoldDB" id="A0A1E3PW24"/>
<dbReference type="STRING" id="675824.A0A1E3PW24"/>
<feature type="domain" description="Xylanolytic transcriptional activator regulatory" evidence="3">
    <location>
        <begin position="11"/>
        <end position="159"/>
    </location>
</feature>
<keyword evidence="1" id="KW-0539">Nucleus</keyword>
<feature type="transmembrane region" description="Helical" evidence="2">
    <location>
        <begin position="241"/>
        <end position="263"/>
    </location>
</feature>
<sequence length="277" mass="31702">MAEVNVTAMICLFYTGVYFSYLQRPLQTNFFLNAAAQKCLILLRYSTSSMTPEEYESLKRVFWCCFILESDIIVELEEIPQSGCSSMESQVPLRTRFDTHESRDTSELSTLYFLACISIRRLLNRIHTLLYSQESVARMHVVPDMNIISELFHQLEEWRTVLPSYLKFDLSSMGEPAANSYQGFLPQRYLAAKSVIFRPVFATNLRNGQLPVISDMVPHAEQCIEAVMMHMTNLRGFTHTVVIDTWICSLSMAGVALVLFIALKTPPLKIVLEENEN</sequence>
<accession>A0A1E3PW24</accession>
<organism evidence="4 5">
    <name type="scientific">Lipomyces starkeyi NRRL Y-11557</name>
    <dbReference type="NCBI Taxonomy" id="675824"/>
    <lineage>
        <taxon>Eukaryota</taxon>
        <taxon>Fungi</taxon>
        <taxon>Dikarya</taxon>
        <taxon>Ascomycota</taxon>
        <taxon>Saccharomycotina</taxon>
        <taxon>Lipomycetes</taxon>
        <taxon>Lipomycetales</taxon>
        <taxon>Lipomycetaceae</taxon>
        <taxon>Lipomyces</taxon>
    </lineage>
</organism>
<evidence type="ECO:0000313" key="5">
    <source>
        <dbReference type="Proteomes" id="UP000094385"/>
    </source>
</evidence>